<dbReference type="GO" id="GO:0044659">
    <property type="term" value="P:viral release from host cell by cytolysis"/>
    <property type="evidence" value="ECO:0007669"/>
    <property type="project" value="InterPro"/>
</dbReference>
<sequence>MSWKLQVYSLIGIALIGFICNYLIDDNIELRKESQSLNKSLSAQIAINAHQRERIQHLSELEAKHLQDLTHANAKIDRLSDDLRAGTQRVYVKADCPATGTTAAAGVDDARPARLAKDAEPDYLRLLRELETLERQFLGLRDWAAAECQR</sequence>
<accession>W1IZC2</accession>
<keyword evidence="1" id="KW-1133">Transmembrane helix</keyword>
<name>W1IZC2_9GAMM</name>
<dbReference type="STRING" id="1427518.XSR1_380003"/>
<keyword evidence="2" id="KW-0378">Hydrolase</keyword>
<reference evidence="2" key="1">
    <citation type="submission" date="2013-11" db="EMBL/GenBank/DDBJ databases">
        <title>Draft genome sequence and annotation of the entomopathogenic bacteria, Xenorhabdus cabanillasi strain JM26 and Xenorhabdus szentirmai strain DSM 16338.</title>
        <authorList>
            <person name="Gualtieri M."/>
            <person name="Ogier J.C."/>
            <person name="Pages S."/>
            <person name="Givaudan A."/>
            <person name="Gaudriault S."/>
        </authorList>
    </citation>
    <scope>NUCLEOTIDE SEQUENCE [LARGE SCALE GENOMIC DNA]</scope>
    <source>
        <strain evidence="2">DSM 16338</strain>
    </source>
</reference>
<dbReference type="Pfam" id="PF03245">
    <property type="entry name" value="Phage_lysis"/>
    <property type="match status" value="1"/>
</dbReference>
<comment type="caution">
    <text evidence="2">The sequence shown here is derived from an EMBL/GenBank/DDBJ whole genome shotgun (WGS) entry which is preliminary data.</text>
</comment>
<keyword evidence="1" id="KW-0472">Membrane</keyword>
<evidence type="ECO:0000313" key="2">
    <source>
        <dbReference type="EMBL" id="CDL83837.1"/>
    </source>
</evidence>
<feature type="transmembrane region" description="Helical" evidence="1">
    <location>
        <begin position="6"/>
        <end position="24"/>
    </location>
</feature>
<dbReference type="GO" id="GO:0016787">
    <property type="term" value="F:hydrolase activity"/>
    <property type="evidence" value="ECO:0007669"/>
    <property type="project" value="UniProtKB-KW"/>
</dbReference>
<keyword evidence="1" id="KW-0812">Transmembrane</keyword>
<dbReference type="Proteomes" id="UP000019202">
    <property type="component" value="Unassembled WGS sequence"/>
</dbReference>
<organism evidence="2 3">
    <name type="scientific">Xenorhabdus szentirmaii DSM 16338</name>
    <dbReference type="NCBI Taxonomy" id="1427518"/>
    <lineage>
        <taxon>Bacteria</taxon>
        <taxon>Pseudomonadati</taxon>
        <taxon>Pseudomonadota</taxon>
        <taxon>Gammaproteobacteria</taxon>
        <taxon>Enterobacterales</taxon>
        <taxon>Morganellaceae</taxon>
        <taxon>Xenorhabdus</taxon>
    </lineage>
</organism>
<dbReference type="AlphaFoldDB" id="W1IZC2"/>
<dbReference type="OrthoDB" id="6466046at2"/>
<dbReference type="EMBL" id="CBXF010000097">
    <property type="protein sequence ID" value="CDL83837.1"/>
    <property type="molecule type" value="Genomic_DNA"/>
</dbReference>
<proteinExistence type="predicted"/>
<protein>
    <submittedName>
        <fullName evidence="2">Endopeptidase</fullName>
        <ecNumber evidence="2">3.4.-.-</ecNumber>
    </submittedName>
</protein>
<dbReference type="InterPro" id="IPR004929">
    <property type="entry name" value="I-spanin"/>
</dbReference>
<gene>
    <name evidence="2" type="ORF">XSR1_380003</name>
</gene>
<dbReference type="RefSeq" id="WP_051462446.1">
    <property type="nucleotide sequence ID" value="NZ_CAWLWS010000097.1"/>
</dbReference>
<evidence type="ECO:0000256" key="1">
    <source>
        <dbReference type="SAM" id="Phobius"/>
    </source>
</evidence>
<keyword evidence="3" id="KW-1185">Reference proteome</keyword>
<evidence type="ECO:0000313" key="3">
    <source>
        <dbReference type="Proteomes" id="UP000019202"/>
    </source>
</evidence>
<dbReference type="EC" id="3.4.-.-" evidence="2"/>